<evidence type="ECO:0000313" key="2">
    <source>
        <dbReference type="EMBL" id="KAF2402210.1"/>
    </source>
</evidence>
<gene>
    <name evidence="2" type="ORF">EJ06DRAFT_528331</name>
</gene>
<keyword evidence="3" id="KW-1185">Reference proteome</keyword>
<protein>
    <submittedName>
        <fullName evidence="2">Uncharacterized protein</fullName>
    </submittedName>
</protein>
<accession>A0A6G1I1Q6</accession>
<proteinExistence type="predicted"/>
<reference evidence="2" key="1">
    <citation type="journal article" date="2020" name="Stud. Mycol.">
        <title>101 Dothideomycetes genomes: a test case for predicting lifestyles and emergence of pathogens.</title>
        <authorList>
            <person name="Haridas S."/>
            <person name="Albert R."/>
            <person name="Binder M."/>
            <person name="Bloem J."/>
            <person name="Labutti K."/>
            <person name="Salamov A."/>
            <person name="Andreopoulos B."/>
            <person name="Baker S."/>
            <person name="Barry K."/>
            <person name="Bills G."/>
            <person name="Bluhm B."/>
            <person name="Cannon C."/>
            <person name="Castanera R."/>
            <person name="Culley D."/>
            <person name="Daum C."/>
            <person name="Ezra D."/>
            <person name="Gonzalez J."/>
            <person name="Henrissat B."/>
            <person name="Kuo A."/>
            <person name="Liang C."/>
            <person name="Lipzen A."/>
            <person name="Lutzoni F."/>
            <person name="Magnuson J."/>
            <person name="Mondo S."/>
            <person name="Nolan M."/>
            <person name="Ohm R."/>
            <person name="Pangilinan J."/>
            <person name="Park H.-J."/>
            <person name="Ramirez L."/>
            <person name="Alfaro M."/>
            <person name="Sun H."/>
            <person name="Tritt A."/>
            <person name="Yoshinaga Y."/>
            <person name="Zwiers L.-H."/>
            <person name="Turgeon B."/>
            <person name="Goodwin S."/>
            <person name="Spatafora J."/>
            <person name="Crous P."/>
            <person name="Grigoriev I."/>
        </authorList>
    </citation>
    <scope>NUCLEOTIDE SEQUENCE</scope>
    <source>
        <strain evidence="2">CBS 262.69</strain>
    </source>
</reference>
<dbReference type="AlphaFoldDB" id="A0A6G1I1Q6"/>
<feature type="compositionally biased region" description="Polar residues" evidence="1">
    <location>
        <begin position="40"/>
        <end position="52"/>
    </location>
</feature>
<evidence type="ECO:0000256" key="1">
    <source>
        <dbReference type="SAM" id="MobiDB-lite"/>
    </source>
</evidence>
<feature type="region of interest" description="Disordered" evidence="1">
    <location>
        <begin position="1"/>
        <end position="73"/>
    </location>
</feature>
<organism evidence="2 3">
    <name type="scientific">Trichodelitschia bisporula</name>
    <dbReference type="NCBI Taxonomy" id="703511"/>
    <lineage>
        <taxon>Eukaryota</taxon>
        <taxon>Fungi</taxon>
        <taxon>Dikarya</taxon>
        <taxon>Ascomycota</taxon>
        <taxon>Pezizomycotina</taxon>
        <taxon>Dothideomycetes</taxon>
        <taxon>Dothideomycetes incertae sedis</taxon>
        <taxon>Phaeotrichales</taxon>
        <taxon>Phaeotrichaceae</taxon>
        <taxon>Trichodelitschia</taxon>
    </lineage>
</organism>
<evidence type="ECO:0000313" key="3">
    <source>
        <dbReference type="Proteomes" id="UP000799640"/>
    </source>
</evidence>
<dbReference type="Proteomes" id="UP000799640">
    <property type="component" value="Unassembled WGS sequence"/>
</dbReference>
<name>A0A6G1I1Q6_9PEZI</name>
<sequence length="73" mass="8253">MACGNPQIDLIMVRQSRPSSPPTKGTIKRRLPIRPRETQSKPQSYVAQSSPPQHFRRRFCKASANPTVPVDPR</sequence>
<dbReference type="EMBL" id="ML996691">
    <property type="protein sequence ID" value="KAF2402210.1"/>
    <property type="molecule type" value="Genomic_DNA"/>
</dbReference>